<dbReference type="InterPro" id="IPR029062">
    <property type="entry name" value="Class_I_gatase-like"/>
</dbReference>
<evidence type="ECO:0000259" key="12">
    <source>
        <dbReference type="Pfam" id="PF00117"/>
    </source>
</evidence>
<dbReference type="InterPro" id="IPR004468">
    <property type="entry name" value="CTP_synthase"/>
</dbReference>
<dbReference type="GO" id="GO:0003883">
    <property type="term" value="F:CTP synthase activity"/>
    <property type="evidence" value="ECO:0007669"/>
    <property type="project" value="UniProtKB-UniRule"/>
</dbReference>
<dbReference type="Gene3D" id="3.40.50.880">
    <property type="match status" value="1"/>
</dbReference>
<dbReference type="GO" id="GO:0044210">
    <property type="term" value="P:'de novo' CTP biosynthetic process"/>
    <property type="evidence" value="ECO:0007669"/>
    <property type="project" value="UniProtKB-UniRule"/>
</dbReference>
<feature type="active site" evidence="11">
    <location>
        <position position="510"/>
    </location>
</feature>
<evidence type="ECO:0000256" key="6">
    <source>
        <dbReference type="ARBA" id="ARBA00022840"/>
    </source>
</evidence>
<feature type="binding site" evidence="11">
    <location>
        <position position="244"/>
    </location>
    <ligand>
        <name>ATP</name>
        <dbReference type="ChEBI" id="CHEBI:30616"/>
    </ligand>
</feature>
<gene>
    <name evidence="11" type="primary">pyrG</name>
    <name evidence="14" type="ORF">TH63_06140</name>
</gene>
<dbReference type="PANTHER" id="PTHR11550">
    <property type="entry name" value="CTP SYNTHASE"/>
    <property type="match status" value="1"/>
</dbReference>
<keyword evidence="4 11" id="KW-0479">Metal-binding</keyword>
<evidence type="ECO:0000313" key="14">
    <source>
        <dbReference type="EMBL" id="AKQ45311.1"/>
    </source>
</evidence>
<dbReference type="Proteomes" id="UP000036458">
    <property type="component" value="Chromosome"/>
</dbReference>
<accession>A0A0H4W4G4</accession>
<feature type="domain" description="CTP synthase N-terminal" evidence="13">
    <location>
        <begin position="5"/>
        <end position="269"/>
    </location>
</feature>
<feature type="binding site" evidence="11">
    <location>
        <position position="408"/>
    </location>
    <ligand>
        <name>L-glutamine</name>
        <dbReference type="ChEBI" id="CHEBI:58359"/>
    </ligand>
</feature>
<comment type="pathway">
    <text evidence="1 11">Pyrimidine metabolism; CTP biosynthesis via de novo pathway; CTP from UDP: step 2/2.</text>
</comment>
<dbReference type="Pfam" id="PF00117">
    <property type="entry name" value="GATase"/>
    <property type="match status" value="1"/>
</dbReference>
<keyword evidence="8 11" id="KW-0315">Glutamine amidotransferase</keyword>
<dbReference type="STRING" id="1379910.TH63_06140"/>
<feature type="active site" evidence="11">
    <location>
        <position position="512"/>
    </location>
</feature>
<keyword evidence="9 11" id="KW-0665">Pyrimidine biosynthesis</keyword>
<dbReference type="FunFam" id="3.40.50.880:FF:000002">
    <property type="entry name" value="CTP synthase"/>
    <property type="match status" value="1"/>
</dbReference>
<dbReference type="HAMAP" id="MF_01227">
    <property type="entry name" value="PyrG"/>
    <property type="match status" value="1"/>
</dbReference>
<feature type="binding site" evidence="11">
    <location>
        <begin position="385"/>
        <end position="388"/>
    </location>
    <ligand>
        <name>L-glutamine</name>
        <dbReference type="ChEBI" id="CHEBI:58359"/>
    </ligand>
</feature>
<feature type="binding site" evidence="11">
    <location>
        <position position="15"/>
    </location>
    <ligand>
        <name>UTP</name>
        <dbReference type="ChEBI" id="CHEBI:46398"/>
    </ligand>
</feature>
<dbReference type="CDD" id="cd01746">
    <property type="entry name" value="GATase1_CTP_Synthase"/>
    <property type="match status" value="1"/>
</dbReference>
<reference evidence="14 15" key="1">
    <citation type="submission" date="2015-01" db="EMBL/GenBank/DDBJ databases">
        <title>Rufibacter sp./DG31D/ whole genome sequencing.</title>
        <authorList>
            <person name="Kim M.K."/>
            <person name="Srinivasan S."/>
            <person name="Lee J.-J."/>
        </authorList>
    </citation>
    <scope>NUCLEOTIDE SEQUENCE [LARGE SCALE GENOMIC DNA]</scope>
    <source>
        <strain evidence="14 15">DG31D</strain>
    </source>
</reference>
<keyword evidence="6 11" id="KW-0067">ATP-binding</keyword>
<feature type="binding site" evidence="11">
    <location>
        <position position="465"/>
    </location>
    <ligand>
        <name>L-glutamine</name>
        <dbReference type="ChEBI" id="CHEBI:58359"/>
    </ligand>
</feature>
<dbReference type="PATRIC" id="fig|1379910.4.peg.1339"/>
<feature type="region of interest" description="Amidoligase domain" evidence="11">
    <location>
        <begin position="1"/>
        <end position="269"/>
    </location>
</feature>
<feature type="binding site" evidence="11">
    <location>
        <position position="357"/>
    </location>
    <ligand>
        <name>L-glutamine</name>
        <dbReference type="ChEBI" id="CHEBI:58359"/>
    </ligand>
</feature>
<feature type="binding site" evidence="11">
    <location>
        <begin position="150"/>
        <end position="152"/>
    </location>
    <ligand>
        <name>CTP</name>
        <dbReference type="ChEBI" id="CHEBI:37563"/>
        <note>allosteric inhibitor</note>
    </ligand>
</feature>
<evidence type="ECO:0000256" key="10">
    <source>
        <dbReference type="ARBA" id="ARBA00047781"/>
    </source>
</evidence>
<feature type="binding site" evidence="11">
    <location>
        <position position="56"/>
    </location>
    <ligand>
        <name>L-glutamine</name>
        <dbReference type="ChEBI" id="CHEBI:58359"/>
    </ligand>
</feature>
<keyword evidence="5 11" id="KW-0547">Nucleotide-binding</keyword>
<dbReference type="AlphaFoldDB" id="A0A0H4W4G4"/>
<comment type="catalytic activity">
    <reaction evidence="10 11">
        <text>UTP + L-glutamine + ATP + H2O = CTP + L-glutamate + ADP + phosphate + 2 H(+)</text>
        <dbReference type="Rhea" id="RHEA:26426"/>
        <dbReference type="ChEBI" id="CHEBI:15377"/>
        <dbReference type="ChEBI" id="CHEBI:15378"/>
        <dbReference type="ChEBI" id="CHEBI:29985"/>
        <dbReference type="ChEBI" id="CHEBI:30616"/>
        <dbReference type="ChEBI" id="CHEBI:37563"/>
        <dbReference type="ChEBI" id="CHEBI:43474"/>
        <dbReference type="ChEBI" id="CHEBI:46398"/>
        <dbReference type="ChEBI" id="CHEBI:58359"/>
        <dbReference type="ChEBI" id="CHEBI:456216"/>
        <dbReference type="EC" id="6.3.4.2"/>
    </reaction>
</comment>
<dbReference type="GO" id="GO:0005829">
    <property type="term" value="C:cytosol"/>
    <property type="evidence" value="ECO:0007669"/>
    <property type="project" value="TreeGrafter"/>
</dbReference>
<feature type="binding site" evidence="11">
    <location>
        <position position="226"/>
    </location>
    <ligand>
        <name>CTP</name>
        <dbReference type="ChEBI" id="CHEBI:37563"/>
        <note>allosteric inhibitor</note>
    </ligand>
</feature>
<dbReference type="EC" id="6.3.4.2" evidence="11"/>
<dbReference type="InterPro" id="IPR027417">
    <property type="entry name" value="P-loop_NTPase"/>
</dbReference>
<dbReference type="Gene3D" id="3.40.50.300">
    <property type="entry name" value="P-loop containing nucleotide triphosphate hydrolases"/>
    <property type="match status" value="1"/>
</dbReference>
<evidence type="ECO:0000256" key="9">
    <source>
        <dbReference type="ARBA" id="ARBA00022975"/>
    </source>
</evidence>
<feature type="binding site" evidence="11">
    <location>
        <begin position="16"/>
        <end position="21"/>
    </location>
    <ligand>
        <name>ATP</name>
        <dbReference type="ChEBI" id="CHEBI:30616"/>
    </ligand>
</feature>
<dbReference type="NCBIfam" id="TIGR00337">
    <property type="entry name" value="PyrG"/>
    <property type="match status" value="1"/>
</dbReference>
<comment type="similarity">
    <text evidence="2 11">Belongs to the CTP synthase family.</text>
</comment>
<organism evidence="14 15">
    <name type="scientific">Rufibacter radiotolerans</name>
    <dbReference type="NCBI Taxonomy" id="1379910"/>
    <lineage>
        <taxon>Bacteria</taxon>
        <taxon>Pseudomonadati</taxon>
        <taxon>Bacteroidota</taxon>
        <taxon>Cytophagia</taxon>
        <taxon>Cytophagales</taxon>
        <taxon>Hymenobacteraceae</taxon>
        <taxon>Rufibacter</taxon>
    </lineage>
</organism>
<feature type="binding site" evidence="11">
    <location>
        <begin position="190"/>
        <end position="195"/>
    </location>
    <ligand>
        <name>UTP</name>
        <dbReference type="ChEBI" id="CHEBI:46398"/>
    </ligand>
</feature>
<dbReference type="GO" id="GO:0042802">
    <property type="term" value="F:identical protein binding"/>
    <property type="evidence" value="ECO:0007669"/>
    <property type="project" value="TreeGrafter"/>
</dbReference>
<dbReference type="PROSITE" id="PS51273">
    <property type="entry name" value="GATASE_TYPE_1"/>
    <property type="match status" value="1"/>
</dbReference>
<dbReference type="EMBL" id="CP010777">
    <property type="protein sequence ID" value="AKQ45311.1"/>
    <property type="molecule type" value="Genomic_DNA"/>
</dbReference>
<dbReference type="OrthoDB" id="9801107at2"/>
<proteinExistence type="inferred from homology"/>
<dbReference type="Pfam" id="PF06418">
    <property type="entry name" value="CTP_synth_N"/>
    <property type="match status" value="1"/>
</dbReference>
<feature type="binding site" evidence="11">
    <location>
        <position position="226"/>
    </location>
    <ligand>
        <name>UTP</name>
        <dbReference type="ChEBI" id="CHEBI:46398"/>
    </ligand>
</feature>
<keyword evidence="15" id="KW-1185">Reference proteome</keyword>
<protein>
    <recommendedName>
        <fullName evidence="11">CTP synthase</fullName>
        <ecNumber evidence="11">6.3.4.2</ecNumber>
    </recommendedName>
    <alternativeName>
        <fullName evidence="11">Cytidine 5'-triphosphate synthase</fullName>
    </alternativeName>
    <alternativeName>
        <fullName evidence="11">Cytidine triphosphate synthetase</fullName>
        <shortName evidence="11">CTP synthetase</shortName>
        <shortName evidence="11">CTPS</shortName>
    </alternativeName>
    <alternativeName>
        <fullName evidence="11">UTP--ammonia ligase</fullName>
    </alternativeName>
</protein>
<keyword evidence="3 11" id="KW-0436">Ligase</keyword>
<evidence type="ECO:0000313" key="15">
    <source>
        <dbReference type="Proteomes" id="UP000036458"/>
    </source>
</evidence>
<dbReference type="CDD" id="cd03113">
    <property type="entry name" value="CTPS_N"/>
    <property type="match status" value="1"/>
</dbReference>
<dbReference type="GO" id="GO:0005524">
    <property type="term" value="F:ATP binding"/>
    <property type="evidence" value="ECO:0007669"/>
    <property type="project" value="UniProtKB-KW"/>
</dbReference>
<dbReference type="GO" id="GO:0004359">
    <property type="term" value="F:glutaminase activity"/>
    <property type="evidence" value="ECO:0007669"/>
    <property type="project" value="RHEA"/>
</dbReference>
<sequence length="540" mass="60316">MASAKYIFVTGGVTSSLGKGIISASLAKLLQARGFSVTIQKFDPYINIDPGTLNPYEHGECYVTEDGAETDLDLGHYERFLNTPTSQANNVTTGRIYHNVITQERQGAYLGKTVQVVPHITDEIKRRMLMLGETGEFDVVITEIGGCVGDIESLPFIEAVRQLRWDLNPNDTVVIHLTLLPYLKAAGELKTKPTQHSVKALSEAGVQPDILVCRSEYAIPAEMRKKIALFCNVATNSVIESLDAETIYDVPLLMKKEKLDERVIKKLKLTSRQEINLDTWKEFLGRLKNPTEEVHIALVGKYVELPDAYKSIIESFIHAGAFNECKVHLKFIQSEFISAENVHMHLQGLDGVLVAPGFGERGFEGKLEAIKYVRESQIPFFGICLGMQTAAVEFARNVLGLKDAASTEMNPATPHPVIDMMEEQKTVTQKGGTMRLGAYQCDLKKGSKAFQAYGRAHISERHRHRYEFNNQYLKPFEEAGMIASGINPDTGLVEIIELQNHPWFVAAQYHPELKSTVLNPHPLFVRFIKAAITQSKLKNK</sequence>
<feature type="binding site" evidence="11">
    <location>
        <begin position="190"/>
        <end position="195"/>
    </location>
    <ligand>
        <name>CTP</name>
        <dbReference type="ChEBI" id="CHEBI:37563"/>
        <note>allosteric inhibitor</note>
    </ligand>
</feature>
<dbReference type="NCBIfam" id="NF003792">
    <property type="entry name" value="PRK05380.1"/>
    <property type="match status" value="1"/>
</dbReference>
<dbReference type="PANTHER" id="PTHR11550:SF0">
    <property type="entry name" value="CTP SYNTHASE-RELATED"/>
    <property type="match status" value="1"/>
</dbReference>
<dbReference type="SUPFAM" id="SSF52317">
    <property type="entry name" value="Class I glutamine amidotransferase-like"/>
    <property type="match status" value="1"/>
</dbReference>
<comment type="activity regulation">
    <text evidence="11">Allosterically activated by GTP, when glutamine is the substrate; GTP has no effect on the reaction when ammonia is the substrate. The allosteric effector GTP functions by stabilizing the protein conformation that binds the tetrahedral intermediate(s) formed during glutamine hydrolysis. Inhibited by the product CTP, via allosteric rather than competitive inhibition.</text>
</comment>
<dbReference type="FunFam" id="3.40.50.300:FF:000009">
    <property type="entry name" value="CTP synthase"/>
    <property type="match status" value="1"/>
</dbReference>
<dbReference type="RefSeq" id="WP_048920178.1">
    <property type="nucleotide sequence ID" value="NZ_CP010777.1"/>
</dbReference>
<keyword evidence="7 11" id="KW-0460">Magnesium</keyword>
<comment type="caution">
    <text evidence="11">Lacks conserved residue(s) required for the propagation of feature annotation.</text>
</comment>
<feature type="binding site" evidence="11">
    <location>
        <position position="73"/>
    </location>
    <ligand>
        <name>ATP</name>
        <dbReference type="ChEBI" id="CHEBI:30616"/>
    </ligand>
</feature>
<evidence type="ECO:0000259" key="13">
    <source>
        <dbReference type="Pfam" id="PF06418"/>
    </source>
</evidence>
<dbReference type="KEGG" id="ruf:TH63_06140"/>
<dbReference type="InterPro" id="IPR017456">
    <property type="entry name" value="CTP_synthase_N"/>
</dbReference>
<comment type="catalytic activity">
    <reaction evidence="11">
        <text>UTP + NH4(+) + ATP = CTP + ADP + phosphate + 2 H(+)</text>
        <dbReference type="Rhea" id="RHEA:16597"/>
        <dbReference type="ChEBI" id="CHEBI:15378"/>
        <dbReference type="ChEBI" id="CHEBI:28938"/>
        <dbReference type="ChEBI" id="CHEBI:30616"/>
        <dbReference type="ChEBI" id="CHEBI:37563"/>
        <dbReference type="ChEBI" id="CHEBI:43474"/>
        <dbReference type="ChEBI" id="CHEBI:46398"/>
        <dbReference type="ChEBI" id="CHEBI:456216"/>
    </reaction>
</comment>
<feature type="binding site" evidence="11">
    <location>
        <position position="143"/>
    </location>
    <ligand>
        <name>Mg(2+)</name>
        <dbReference type="ChEBI" id="CHEBI:18420"/>
    </ligand>
</feature>
<comment type="subunit">
    <text evidence="11">Homotetramer.</text>
</comment>
<evidence type="ECO:0000256" key="1">
    <source>
        <dbReference type="ARBA" id="ARBA00005171"/>
    </source>
</evidence>
<evidence type="ECO:0000256" key="8">
    <source>
        <dbReference type="ARBA" id="ARBA00022962"/>
    </source>
</evidence>
<dbReference type="InterPro" id="IPR017926">
    <property type="entry name" value="GATASE"/>
</dbReference>
<dbReference type="GO" id="GO:0046872">
    <property type="term" value="F:metal ion binding"/>
    <property type="evidence" value="ECO:0007669"/>
    <property type="project" value="UniProtKB-KW"/>
</dbReference>
<name>A0A0H4W4G4_9BACT</name>
<feature type="binding site" evidence="11">
    <location>
        <position position="73"/>
    </location>
    <ligand>
        <name>Mg(2+)</name>
        <dbReference type="ChEBI" id="CHEBI:18420"/>
    </ligand>
</feature>
<comment type="function">
    <text evidence="11">Catalyzes the ATP-dependent amination of UTP to CTP with either L-glutamine or ammonia as the source of nitrogen. Regulates intracellular CTP levels through interactions with the four ribonucleotide triphosphates.</text>
</comment>
<dbReference type="GO" id="GO:0097268">
    <property type="term" value="C:cytoophidium"/>
    <property type="evidence" value="ECO:0007669"/>
    <property type="project" value="UniProtKB-ARBA"/>
</dbReference>
<evidence type="ECO:0000256" key="11">
    <source>
        <dbReference type="HAMAP-Rule" id="MF_01227"/>
    </source>
</evidence>
<evidence type="ECO:0000256" key="4">
    <source>
        <dbReference type="ARBA" id="ARBA00022723"/>
    </source>
</evidence>
<comment type="catalytic activity">
    <reaction evidence="11">
        <text>L-glutamine + H2O = L-glutamate + NH4(+)</text>
        <dbReference type="Rhea" id="RHEA:15889"/>
        <dbReference type="ChEBI" id="CHEBI:15377"/>
        <dbReference type="ChEBI" id="CHEBI:28938"/>
        <dbReference type="ChEBI" id="CHEBI:29985"/>
        <dbReference type="ChEBI" id="CHEBI:58359"/>
    </reaction>
</comment>
<dbReference type="UniPathway" id="UPA00159">
    <property type="reaction ID" value="UER00277"/>
</dbReference>
<evidence type="ECO:0000256" key="7">
    <source>
        <dbReference type="ARBA" id="ARBA00022842"/>
    </source>
</evidence>
<dbReference type="GO" id="GO:0019856">
    <property type="term" value="P:pyrimidine nucleobase biosynthetic process"/>
    <property type="evidence" value="ECO:0007669"/>
    <property type="project" value="TreeGrafter"/>
</dbReference>
<feature type="active site" description="Nucleophile; for glutamine hydrolysis" evidence="11">
    <location>
        <position position="384"/>
    </location>
</feature>
<comment type="miscellaneous">
    <text evidence="11">CTPSs have evolved a hybrid strategy for distinguishing between UTP and CTP. The overlapping regions of the product feedback inhibitory and substrate sites recognize a common feature in both compounds, the triphosphate moiety. To differentiate isosteric substrate and product pyrimidine rings, an additional pocket far from the expected kinase/ligase catalytic site, specifically recognizes the cytosine and ribose portions of the product inhibitor.</text>
</comment>
<dbReference type="InterPro" id="IPR033828">
    <property type="entry name" value="GATase1_CTP_Synthase"/>
</dbReference>
<feature type="domain" description="Glutamine amidotransferase" evidence="12">
    <location>
        <begin position="305"/>
        <end position="529"/>
    </location>
</feature>
<evidence type="ECO:0000256" key="3">
    <source>
        <dbReference type="ARBA" id="ARBA00022598"/>
    </source>
</evidence>
<feature type="binding site" evidence="11">
    <location>
        <position position="15"/>
    </location>
    <ligand>
        <name>CTP</name>
        <dbReference type="ChEBI" id="CHEBI:37563"/>
        <note>allosteric inhibitor</note>
    </ligand>
</feature>
<evidence type="ECO:0000256" key="5">
    <source>
        <dbReference type="ARBA" id="ARBA00022741"/>
    </source>
</evidence>
<dbReference type="SUPFAM" id="SSF52540">
    <property type="entry name" value="P-loop containing nucleoside triphosphate hydrolases"/>
    <property type="match status" value="1"/>
</dbReference>
<evidence type="ECO:0000256" key="2">
    <source>
        <dbReference type="ARBA" id="ARBA00007533"/>
    </source>
</evidence>